<comment type="subcellular location">
    <subcellularLocation>
        <location evidence="1">Cell inner membrane</location>
        <topology evidence="1">Multi-pass membrane protein</topology>
    </subcellularLocation>
</comment>
<evidence type="ECO:0000256" key="3">
    <source>
        <dbReference type="ARBA" id="ARBA00022692"/>
    </source>
</evidence>
<keyword evidence="3 7" id="KW-0812">Transmembrane</keyword>
<dbReference type="PANTHER" id="PTHR23501:SF191">
    <property type="entry name" value="VACUOLAR BASIC AMINO ACID TRANSPORTER 4"/>
    <property type="match status" value="1"/>
</dbReference>
<evidence type="ECO:0000256" key="1">
    <source>
        <dbReference type="ARBA" id="ARBA00004429"/>
    </source>
</evidence>
<evidence type="ECO:0008006" key="10">
    <source>
        <dbReference type="Google" id="ProtNLM"/>
    </source>
</evidence>
<evidence type="ECO:0000256" key="5">
    <source>
        <dbReference type="ARBA" id="ARBA00023136"/>
    </source>
</evidence>
<evidence type="ECO:0000313" key="8">
    <source>
        <dbReference type="EMBL" id="MDT0427316.1"/>
    </source>
</evidence>
<evidence type="ECO:0000256" key="7">
    <source>
        <dbReference type="SAM" id="Phobius"/>
    </source>
</evidence>
<keyword evidence="2" id="KW-0813">Transport</keyword>
<feature type="transmembrane region" description="Helical" evidence="7">
    <location>
        <begin position="7"/>
        <end position="27"/>
    </location>
</feature>
<sequence length="165" mass="16175">MVRTTPGLVLVVGLVTGGIGALLVTTFDASTGVASSAAVIGILGIGIALATAPITTIAVNSLPPRLAPTAGAASSALRQIGSALGPAVFGVLLTNRTLSTLPGHLAASDLGTADRGQVLGMVSDAGIQPVPSFVSPPARPGRAARWGGSTGGETGLESPRSHPRR</sequence>
<evidence type="ECO:0000256" key="2">
    <source>
        <dbReference type="ARBA" id="ARBA00022448"/>
    </source>
</evidence>
<organism evidence="8 9">
    <name type="scientific">Streptomyces salyersiae</name>
    <dbReference type="NCBI Taxonomy" id="3075530"/>
    <lineage>
        <taxon>Bacteria</taxon>
        <taxon>Bacillati</taxon>
        <taxon>Actinomycetota</taxon>
        <taxon>Actinomycetes</taxon>
        <taxon>Kitasatosporales</taxon>
        <taxon>Streptomycetaceae</taxon>
        <taxon>Streptomyces</taxon>
    </lineage>
</organism>
<comment type="caution">
    <text evidence="8">The sequence shown here is derived from an EMBL/GenBank/DDBJ whole genome shotgun (WGS) entry which is preliminary data.</text>
</comment>
<feature type="transmembrane region" description="Helical" evidence="7">
    <location>
        <begin position="33"/>
        <end position="59"/>
    </location>
</feature>
<dbReference type="RefSeq" id="WP_311655388.1">
    <property type="nucleotide sequence ID" value="NZ_JAVREX010000002.1"/>
</dbReference>
<accession>A0ABU2REN1</accession>
<dbReference type="InterPro" id="IPR036259">
    <property type="entry name" value="MFS_trans_sf"/>
</dbReference>
<keyword evidence="5 7" id="KW-0472">Membrane</keyword>
<dbReference type="PANTHER" id="PTHR23501">
    <property type="entry name" value="MAJOR FACILITATOR SUPERFAMILY"/>
    <property type="match status" value="1"/>
</dbReference>
<dbReference type="Gene3D" id="1.20.1250.20">
    <property type="entry name" value="MFS general substrate transporter like domains"/>
    <property type="match status" value="1"/>
</dbReference>
<proteinExistence type="predicted"/>
<protein>
    <recommendedName>
        <fullName evidence="10">Major facilitator superfamily (MFS) profile domain-containing protein</fullName>
    </recommendedName>
</protein>
<feature type="region of interest" description="Disordered" evidence="6">
    <location>
        <begin position="130"/>
        <end position="165"/>
    </location>
</feature>
<keyword evidence="4 7" id="KW-1133">Transmembrane helix</keyword>
<evidence type="ECO:0000313" key="9">
    <source>
        <dbReference type="Proteomes" id="UP001183777"/>
    </source>
</evidence>
<gene>
    <name evidence="8" type="ORF">RM649_06630</name>
</gene>
<reference evidence="9" key="1">
    <citation type="submission" date="2023-07" db="EMBL/GenBank/DDBJ databases">
        <title>30 novel species of actinomycetes from the DSMZ collection.</title>
        <authorList>
            <person name="Nouioui I."/>
        </authorList>
    </citation>
    <scope>NUCLEOTIDE SEQUENCE [LARGE SCALE GENOMIC DNA]</scope>
    <source>
        <strain evidence="9">DSM 41770</strain>
    </source>
</reference>
<evidence type="ECO:0000256" key="6">
    <source>
        <dbReference type="SAM" id="MobiDB-lite"/>
    </source>
</evidence>
<keyword evidence="9" id="KW-1185">Reference proteome</keyword>
<dbReference type="EMBL" id="JAVREX010000002">
    <property type="protein sequence ID" value="MDT0427316.1"/>
    <property type="molecule type" value="Genomic_DNA"/>
</dbReference>
<dbReference type="SUPFAM" id="SSF103473">
    <property type="entry name" value="MFS general substrate transporter"/>
    <property type="match status" value="1"/>
</dbReference>
<name>A0ABU2REN1_9ACTN</name>
<dbReference type="Proteomes" id="UP001183777">
    <property type="component" value="Unassembled WGS sequence"/>
</dbReference>
<evidence type="ECO:0000256" key="4">
    <source>
        <dbReference type="ARBA" id="ARBA00022989"/>
    </source>
</evidence>